<accession>A0A3N4MD60</accession>
<evidence type="ECO:0000313" key="2">
    <source>
        <dbReference type="EMBL" id="RPD41804.1"/>
    </source>
</evidence>
<dbReference type="RefSeq" id="WP_120514743.1">
    <property type="nucleotide sequence ID" value="NZ_QXZY01000002.1"/>
</dbReference>
<dbReference type="AlphaFoldDB" id="A0A3N4MD60"/>
<dbReference type="Pfam" id="PF11958">
    <property type="entry name" value="DUF3472"/>
    <property type="match status" value="1"/>
</dbReference>
<evidence type="ECO:0000313" key="3">
    <source>
        <dbReference type="Proteomes" id="UP000279089"/>
    </source>
</evidence>
<sequence length="379" mass="42131">MRLFNSLLFLAFTFCTTAAQAQKSNAAPSQHLRYNFPSDAQLKMQKVKITHSAYTTYFSVFNWTGGYAGLQQTPDSSSGASKILIASQWDPNTAGGVFAKLAYAGEKTKYSRFGGEGDGAKTINPFNWELNTWYNFVIKCWKQGNEQYIATFVQNLGTGVWFHTSTLLIPTREIYLGARSGAFLENWVGEDPRWDGRFVRKAWFKDCWNMNPKGEWEKSTARWFSANDNDARRNGRYDRAFNAGYSAKEDAYFMEHGGDVQPGPDFGTGRRVDLPAQAGQGDKPQLTIGAVASREAKYEAGAVNVSWLPNPSKSPQFASKVEITGKDGVVIQTTEETLPQKRSAQIKTELAKGEYSARVTITDIFGGISKPLAVKFSVK</sequence>
<keyword evidence="1" id="KW-0732">Signal</keyword>
<feature type="signal peptide" evidence="1">
    <location>
        <begin position="1"/>
        <end position="21"/>
    </location>
</feature>
<feature type="chain" id="PRO_5017931102" evidence="1">
    <location>
        <begin position="22"/>
        <end position="379"/>
    </location>
</feature>
<comment type="caution">
    <text evidence="2">The sequence shown here is derived from an EMBL/GenBank/DDBJ whole genome shotgun (WGS) entry which is preliminary data.</text>
</comment>
<evidence type="ECO:0000256" key="1">
    <source>
        <dbReference type="SAM" id="SignalP"/>
    </source>
</evidence>
<protein>
    <submittedName>
        <fullName evidence="2">DUF3472 domain-containing protein</fullName>
    </submittedName>
</protein>
<dbReference type="OrthoDB" id="1155193at2"/>
<dbReference type="EMBL" id="RMBX01000003">
    <property type="protein sequence ID" value="RPD41804.1"/>
    <property type="molecule type" value="Genomic_DNA"/>
</dbReference>
<organism evidence="2 3">
    <name type="scientific">Chitinophaga barathri</name>
    <dbReference type="NCBI Taxonomy" id="1647451"/>
    <lineage>
        <taxon>Bacteria</taxon>
        <taxon>Pseudomonadati</taxon>
        <taxon>Bacteroidota</taxon>
        <taxon>Chitinophagia</taxon>
        <taxon>Chitinophagales</taxon>
        <taxon>Chitinophagaceae</taxon>
        <taxon>Chitinophaga</taxon>
    </lineage>
</organism>
<dbReference type="Proteomes" id="UP000279089">
    <property type="component" value="Unassembled WGS sequence"/>
</dbReference>
<name>A0A3N4MD60_9BACT</name>
<proteinExistence type="predicted"/>
<gene>
    <name evidence="2" type="ORF">EG028_06450</name>
</gene>
<reference evidence="3" key="1">
    <citation type="submission" date="2018-11" db="EMBL/GenBank/DDBJ databases">
        <title>Chitinophaga lutea sp.nov., isolate from arsenic contaminated soil.</title>
        <authorList>
            <person name="Zong Y."/>
        </authorList>
    </citation>
    <scope>NUCLEOTIDE SEQUENCE [LARGE SCALE GENOMIC DNA]</scope>
    <source>
        <strain evidence="3">YLT18</strain>
    </source>
</reference>
<keyword evidence="3" id="KW-1185">Reference proteome</keyword>
<dbReference type="InterPro" id="IPR021862">
    <property type="entry name" value="DUF3472"/>
</dbReference>